<dbReference type="InterPro" id="IPR011009">
    <property type="entry name" value="Kinase-like_dom_sf"/>
</dbReference>
<protein>
    <submittedName>
        <fullName evidence="2">Uncharacterized protein</fullName>
    </submittedName>
</protein>
<evidence type="ECO:0000313" key="2">
    <source>
        <dbReference type="EMBL" id="KAK4156526.1"/>
    </source>
</evidence>
<gene>
    <name evidence="2" type="ORF">C8A00DRAFT_30597</name>
</gene>
<name>A0AAN6VUM3_9PEZI</name>
<dbReference type="Proteomes" id="UP001302745">
    <property type="component" value="Unassembled WGS sequence"/>
</dbReference>
<organism evidence="2 3">
    <name type="scientific">Chaetomidium leptoderma</name>
    <dbReference type="NCBI Taxonomy" id="669021"/>
    <lineage>
        <taxon>Eukaryota</taxon>
        <taxon>Fungi</taxon>
        <taxon>Dikarya</taxon>
        <taxon>Ascomycota</taxon>
        <taxon>Pezizomycotina</taxon>
        <taxon>Sordariomycetes</taxon>
        <taxon>Sordariomycetidae</taxon>
        <taxon>Sordariales</taxon>
        <taxon>Chaetomiaceae</taxon>
        <taxon>Chaetomidium</taxon>
    </lineage>
</organism>
<feature type="compositionally biased region" description="Polar residues" evidence="1">
    <location>
        <begin position="77"/>
        <end position="94"/>
    </location>
</feature>
<reference evidence="2" key="1">
    <citation type="journal article" date="2023" name="Mol. Phylogenet. Evol.">
        <title>Genome-scale phylogeny and comparative genomics of the fungal order Sordariales.</title>
        <authorList>
            <person name="Hensen N."/>
            <person name="Bonometti L."/>
            <person name="Westerberg I."/>
            <person name="Brannstrom I.O."/>
            <person name="Guillou S."/>
            <person name="Cros-Aarteil S."/>
            <person name="Calhoun S."/>
            <person name="Haridas S."/>
            <person name="Kuo A."/>
            <person name="Mondo S."/>
            <person name="Pangilinan J."/>
            <person name="Riley R."/>
            <person name="LaButti K."/>
            <person name="Andreopoulos B."/>
            <person name="Lipzen A."/>
            <person name="Chen C."/>
            <person name="Yan M."/>
            <person name="Daum C."/>
            <person name="Ng V."/>
            <person name="Clum A."/>
            <person name="Steindorff A."/>
            <person name="Ohm R.A."/>
            <person name="Martin F."/>
            <person name="Silar P."/>
            <person name="Natvig D.O."/>
            <person name="Lalanne C."/>
            <person name="Gautier V."/>
            <person name="Ament-Velasquez S.L."/>
            <person name="Kruys A."/>
            <person name="Hutchinson M.I."/>
            <person name="Powell A.J."/>
            <person name="Barry K."/>
            <person name="Miller A.N."/>
            <person name="Grigoriev I.V."/>
            <person name="Debuchy R."/>
            <person name="Gladieux P."/>
            <person name="Hiltunen Thoren M."/>
            <person name="Johannesson H."/>
        </authorList>
    </citation>
    <scope>NUCLEOTIDE SEQUENCE</scope>
    <source>
        <strain evidence="2">CBS 538.74</strain>
    </source>
</reference>
<keyword evidence="3" id="KW-1185">Reference proteome</keyword>
<dbReference type="SUPFAM" id="SSF56112">
    <property type="entry name" value="Protein kinase-like (PK-like)"/>
    <property type="match status" value="1"/>
</dbReference>
<reference evidence="2" key="2">
    <citation type="submission" date="2023-05" db="EMBL/GenBank/DDBJ databases">
        <authorList>
            <consortium name="Lawrence Berkeley National Laboratory"/>
            <person name="Steindorff A."/>
            <person name="Hensen N."/>
            <person name="Bonometti L."/>
            <person name="Westerberg I."/>
            <person name="Brannstrom I.O."/>
            <person name="Guillou S."/>
            <person name="Cros-Aarteil S."/>
            <person name="Calhoun S."/>
            <person name="Haridas S."/>
            <person name="Kuo A."/>
            <person name="Mondo S."/>
            <person name="Pangilinan J."/>
            <person name="Riley R."/>
            <person name="Labutti K."/>
            <person name="Andreopoulos B."/>
            <person name="Lipzen A."/>
            <person name="Chen C."/>
            <person name="Yanf M."/>
            <person name="Daum C."/>
            <person name="Ng V."/>
            <person name="Clum A."/>
            <person name="Ohm R."/>
            <person name="Martin F."/>
            <person name="Silar P."/>
            <person name="Natvig D."/>
            <person name="Lalanne C."/>
            <person name="Gautier V."/>
            <person name="Ament-Velasquez S.L."/>
            <person name="Kruys A."/>
            <person name="Hutchinson M.I."/>
            <person name="Powell A.J."/>
            <person name="Barry K."/>
            <person name="Miller A.N."/>
            <person name="Grigoriev I.V."/>
            <person name="Debuchy R."/>
            <person name="Gladieux P."/>
            <person name="Thoren M.H."/>
            <person name="Johannesson H."/>
        </authorList>
    </citation>
    <scope>NUCLEOTIDE SEQUENCE</scope>
    <source>
        <strain evidence="2">CBS 538.74</strain>
    </source>
</reference>
<comment type="caution">
    <text evidence="2">The sequence shown here is derived from an EMBL/GenBank/DDBJ whole genome shotgun (WGS) entry which is preliminary data.</text>
</comment>
<evidence type="ECO:0000313" key="3">
    <source>
        <dbReference type="Proteomes" id="UP001302745"/>
    </source>
</evidence>
<evidence type="ECO:0000256" key="1">
    <source>
        <dbReference type="SAM" id="MobiDB-lite"/>
    </source>
</evidence>
<sequence>MMGWEVPDDREKPPCPYVIGFKFEPRPWEQYRQILNFTQTRYCVRDLRPDEPSRPATPVNGADGGGGAKKPTATAKSYVSSSSCGNSPTRTTPVSAPRRSLIIDSLIRSGDQAGAQVVTCYWEDDARKTIYVVKIYNPLYYSFEEADHPGMPTDVVWNAARDYSIEAAAYQQLRAYETSWAGTTLRDESKNIHGCYPAFFGCFYTTLKLVCSGNTYTRIVPLILTEHFQSSMASQTVVVKTRNNPTNGWAKIRVVELPGTEDFRIHAFARAASAFMRLTMAGVGQGDFAPRNIFLVGNRPDSANDFRAVIGDFNVAKIFPLMTPKRNPPATMDPISFCEDSSWEDRFHDWLPQWFFTDKEKRRACLRKEFPSSKP</sequence>
<proteinExistence type="predicted"/>
<accession>A0AAN6VUM3</accession>
<feature type="region of interest" description="Disordered" evidence="1">
    <location>
        <begin position="47"/>
        <end position="96"/>
    </location>
</feature>
<dbReference type="EMBL" id="MU856866">
    <property type="protein sequence ID" value="KAK4156526.1"/>
    <property type="molecule type" value="Genomic_DNA"/>
</dbReference>
<dbReference type="AlphaFoldDB" id="A0AAN6VUM3"/>